<evidence type="ECO:0000256" key="7">
    <source>
        <dbReference type="ARBA" id="ARBA00023136"/>
    </source>
</evidence>
<keyword evidence="5 9" id="KW-0812">Transmembrane</keyword>
<accession>A0ABT4XSB9</accession>
<evidence type="ECO:0000256" key="9">
    <source>
        <dbReference type="RuleBase" id="RU369079"/>
    </source>
</evidence>
<feature type="transmembrane region" description="Helical" evidence="9">
    <location>
        <begin position="101"/>
        <end position="125"/>
    </location>
</feature>
<proteinExistence type="inferred from homology"/>
<evidence type="ECO:0000313" key="11">
    <source>
        <dbReference type="EMBL" id="MDA7424802.1"/>
    </source>
</evidence>
<keyword evidence="3" id="KW-1003">Cell membrane</keyword>
<keyword evidence="6 9" id="KW-1133">Transmembrane helix</keyword>
<evidence type="ECO:0000313" key="12">
    <source>
        <dbReference type="Proteomes" id="UP001210720"/>
    </source>
</evidence>
<reference evidence="11 12" key="1">
    <citation type="submission" date="2023-01" db="EMBL/GenBank/DDBJ databases">
        <title>Thalassococcus onchidii sp. nov., isolated from a marine invertebrate from the South China Sea.</title>
        <authorList>
            <person name="Xu S."/>
            <person name="Liu Z."/>
            <person name="Xu Y."/>
        </authorList>
    </citation>
    <scope>NUCLEOTIDE SEQUENCE [LARGE SCALE GENOMIC DNA]</scope>
    <source>
        <strain evidence="11 12">KCTC 32084</strain>
    </source>
</reference>
<comment type="similarity">
    <text evidence="8 9">Belongs to the TRAP transporter small permease family.</text>
</comment>
<protein>
    <recommendedName>
        <fullName evidence="9">TRAP transporter small permease protein</fullName>
    </recommendedName>
</protein>
<dbReference type="InterPro" id="IPR055348">
    <property type="entry name" value="DctQ"/>
</dbReference>
<evidence type="ECO:0000256" key="8">
    <source>
        <dbReference type="ARBA" id="ARBA00038436"/>
    </source>
</evidence>
<evidence type="ECO:0000256" key="6">
    <source>
        <dbReference type="ARBA" id="ARBA00022989"/>
    </source>
</evidence>
<feature type="domain" description="Tripartite ATP-independent periplasmic transporters DctQ component" evidence="10">
    <location>
        <begin position="39"/>
        <end position="173"/>
    </location>
</feature>
<feature type="transmembrane region" description="Helical" evidence="9">
    <location>
        <begin position="28"/>
        <end position="48"/>
    </location>
</feature>
<keyword evidence="2 9" id="KW-0813">Transport</keyword>
<feature type="transmembrane region" description="Helical" evidence="9">
    <location>
        <begin position="145"/>
        <end position="169"/>
    </location>
</feature>
<keyword evidence="12" id="KW-1185">Reference proteome</keyword>
<evidence type="ECO:0000256" key="4">
    <source>
        <dbReference type="ARBA" id="ARBA00022519"/>
    </source>
</evidence>
<organism evidence="11 12">
    <name type="scientific">Thalassococcus lentus</name>
    <dbReference type="NCBI Taxonomy" id="1210524"/>
    <lineage>
        <taxon>Bacteria</taxon>
        <taxon>Pseudomonadati</taxon>
        <taxon>Pseudomonadota</taxon>
        <taxon>Alphaproteobacteria</taxon>
        <taxon>Rhodobacterales</taxon>
        <taxon>Roseobacteraceae</taxon>
        <taxon>Thalassococcus</taxon>
    </lineage>
</organism>
<keyword evidence="4 9" id="KW-0997">Cell inner membrane</keyword>
<evidence type="ECO:0000256" key="3">
    <source>
        <dbReference type="ARBA" id="ARBA00022475"/>
    </source>
</evidence>
<dbReference type="InterPro" id="IPR007387">
    <property type="entry name" value="TRAP_DctQ"/>
</dbReference>
<evidence type="ECO:0000259" key="10">
    <source>
        <dbReference type="Pfam" id="PF04290"/>
    </source>
</evidence>
<dbReference type="PANTHER" id="PTHR35011:SF10">
    <property type="entry name" value="TRAP TRANSPORTER SMALL PERMEASE PROTEIN"/>
    <property type="match status" value="1"/>
</dbReference>
<comment type="function">
    <text evidence="9">Part of the tripartite ATP-independent periplasmic (TRAP) transport system.</text>
</comment>
<comment type="caution">
    <text evidence="9">Lacks conserved residue(s) required for the propagation of feature annotation.</text>
</comment>
<evidence type="ECO:0000256" key="5">
    <source>
        <dbReference type="ARBA" id="ARBA00022692"/>
    </source>
</evidence>
<dbReference type="Pfam" id="PF04290">
    <property type="entry name" value="DctQ"/>
    <property type="match status" value="1"/>
</dbReference>
<comment type="subunit">
    <text evidence="9">The complex comprises the extracytoplasmic solute receptor protein and the two transmembrane proteins.</text>
</comment>
<evidence type="ECO:0000256" key="1">
    <source>
        <dbReference type="ARBA" id="ARBA00004429"/>
    </source>
</evidence>
<dbReference type="RefSeq" id="WP_271432141.1">
    <property type="nucleotide sequence ID" value="NZ_JAQIOY010000002.1"/>
</dbReference>
<evidence type="ECO:0000256" key="2">
    <source>
        <dbReference type="ARBA" id="ARBA00022448"/>
    </source>
</evidence>
<name>A0ABT4XSB9_9RHOB</name>
<comment type="subcellular location">
    <subcellularLocation>
        <location evidence="1 9">Cell inner membrane</location>
        <topology evidence="1 9">Multi-pass membrane protein</topology>
    </subcellularLocation>
</comment>
<keyword evidence="7 9" id="KW-0472">Membrane</keyword>
<dbReference type="PANTHER" id="PTHR35011">
    <property type="entry name" value="2,3-DIKETO-L-GULONATE TRAP TRANSPORTER SMALL PERMEASE PROTEIN YIAM"/>
    <property type="match status" value="1"/>
</dbReference>
<dbReference type="Proteomes" id="UP001210720">
    <property type="component" value="Unassembled WGS sequence"/>
</dbReference>
<gene>
    <name evidence="11" type="ORF">PFY00_08705</name>
</gene>
<dbReference type="EMBL" id="JAQIOY010000002">
    <property type="protein sequence ID" value="MDA7424802.1"/>
    <property type="molecule type" value="Genomic_DNA"/>
</dbReference>
<sequence>MATPSLVLSDDSALSAFDHALLRLERGFALVSGLAVFSLMLLAVVSVSGRNAINAPLPGYVDWIEQVMPLIAFMGVSFVMREGGHIRMDILVSALKGRALYSVELITTLAVLLLMALMVWGSWAHFQRSFDFGAPMWSRDSSMDIALPIWPAKLMAPLAFGVLCLRLCLQVWAYARAIVTGRPIAVPLIADAATQARMEAEQVKEQD</sequence>
<comment type="caution">
    <text evidence="11">The sequence shown here is derived from an EMBL/GenBank/DDBJ whole genome shotgun (WGS) entry which is preliminary data.</text>
</comment>